<feature type="active site" description="Proton acceptor" evidence="15">
    <location>
        <position position="306"/>
    </location>
</feature>
<dbReference type="GO" id="GO:0004301">
    <property type="term" value="F:epoxide hydrolase activity"/>
    <property type="evidence" value="ECO:0007669"/>
    <property type="project" value="UniProtKB-EC"/>
</dbReference>
<feature type="binding site" evidence="16">
    <location>
        <position position="305"/>
    </location>
    <ligand>
        <name>Zn(2+)</name>
        <dbReference type="ChEBI" id="CHEBI:29105"/>
        <note>catalytic</note>
    </ligand>
</feature>
<dbReference type="EMBL" id="CM002926">
    <property type="protein sequence ID" value="KGN51243.1"/>
    <property type="molecule type" value="Genomic_DNA"/>
</dbReference>
<dbReference type="Gene3D" id="3.30.2010.30">
    <property type="match status" value="1"/>
</dbReference>
<dbReference type="InterPro" id="IPR027268">
    <property type="entry name" value="Peptidase_M4/M1_CTD_sf"/>
</dbReference>
<dbReference type="eggNOG" id="KOG1047">
    <property type="taxonomic scope" value="Eukaryota"/>
</dbReference>
<dbReference type="InterPro" id="IPR042097">
    <property type="entry name" value="Aminopeptidase_N-like_N_sf"/>
</dbReference>
<keyword evidence="9" id="KW-0378">Hydrolase</keyword>
<evidence type="ECO:0000256" key="7">
    <source>
        <dbReference type="ARBA" id="ARBA00022670"/>
    </source>
</evidence>
<dbReference type="Gene3D" id="1.10.390.10">
    <property type="entry name" value="Neutral Protease Domain 2"/>
    <property type="match status" value="1"/>
</dbReference>
<dbReference type="InterPro" id="IPR014782">
    <property type="entry name" value="Peptidase_M1_dom"/>
</dbReference>
<keyword evidence="19" id="KW-1185">Reference proteome</keyword>
<dbReference type="CDD" id="cd09599">
    <property type="entry name" value="M1_LTA4H"/>
    <property type="match status" value="1"/>
</dbReference>
<dbReference type="STRING" id="3659.A0A0A0KNP8"/>
<dbReference type="OrthoDB" id="79562at2759"/>
<evidence type="ECO:0000256" key="6">
    <source>
        <dbReference type="ARBA" id="ARBA00022490"/>
    </source>
</evidence>
<dbReference type="GO" id="GO:0008237">
    <property type="term" value="F:metallopeptidase activity"/>
    <property type="evidence" value="ECO:0007669"/>
    <property type="project" value="UniProtKB-KW"/>
</dbReference>
<keyword evidence="7" id="KW-0645">Protease</keyword>
<evidence type="ECO:0000256" key="9">
    <source>
        <dbReference type="ARBA" id="ARBA00022801"/>
    </source>
</evidence>
<dbReference type="InterPro" id="IPR045357">
    <property type="entry name" value="Aminopeptidase_N-like_N"/>
</dbReference>
<dbReference type="OMA" id="QLMDLDD"/>
<evidence type="ECO:0000256" key="16">
    <source>
        <dbReference type="PIRSR" id="PIRSR634015-3"/>
    </source>
</evidence>
<keyword evidence="11" id="KW-0482">Metalloprotease</keyword>
<reference evidence="18 19" key="3">
    <citation type="journal article" date="2010" name="BMC Genomics">
        <title>Transcriptome sequencing and comparative analysis of cucumber flowers with different sex types.</title>
        <authorList>
            <person name="Guo S."/>
            <person name="Zheng Y."/>
            <person name="Joung J.G."/>
            <person name="Liu S."/>
            <person name="Zhang Z."/>
            <person name="Crasta O.R."/>
            <person name="Sobral B.W."/>
            <person name="Xu Y."/>
            <person name="Huang S."/>
            <person name="Fei Z."/>
        </authorList>
    </citation>
    <scope>NUCLEOTIDE SEQUENCE [LARGE SCALE GENOMIC DNA]</scope>
    <source>
        <strain evidence="19">cv. 9930</strain>
    </source>
</reference>
<dbReference type="Pfam" id="PF01433">
    <property type="entry name" value="Peptidase_M1"/>
    <property type="match status" value="1"/>
</dbReference>
<keyword evidence="8 16" id="KW-0479">Metal-binding</keyword>
<dbReference type="SUPFAM" id="SSF55486">
    <property type="entry name" value="Metalloproteases ('zincins'), catalytic domain"/>
    <property type="match status" value="1"/>
</dbReference>
<comment type="cofactor">
    <cofactor evidence="16">
        <name>Zn(2+)</name>
        <dbReference type="ChEBI" id="CHEBI:29105"/>
    </cofactor>
    <text evidence="16">Binds 1 zinc ion per subunit.</text>
</comment>
<comment type="subcellular location">
    <subcellularLocation>
        <location evidence="3">Cytoplasm</location>
    </subcellularLocation>
</comment>
<dbReference type="Pfam" id="PF17900">
    <property type="entry name" value="Peptidase_M1_N"/>
    <property type="match status" value="1"/>
</dbReference>
<gene>
    <name evidence="18" type="ORF">Csa_5G503560</name>
</gene>
<evidence type="ECO:0000256" key="2">
    <source>
        <dbReference type="ARBA" id="ARBA00002142"/>
    </source>
</evidence>
<dbReference type="PRINTS" id="PR00756">
    <property type="entry name" value="ALADIPTASE"/>
</dbReference>
<dbReference type="InterPro" id="IPR034015">
    <property type="entry name" value="M1_LTA4H"/>
</dbReference>
<proteinExistence type="inferred from homology"/>
<reference evidence="18 19" key="1">
    <citation type="journal article" date="2009" name="Nat. Genet.">
        <title>The genome of the cucumber, Cucumis sativus L.</title>
        <authorList>
            <person name="Huang S."/>
            <person name="Li R."/>
            <person name="Zhang Z."/>
            <person name="Li L."/>
            <person name="Gu X."/>
            <person name="Fan W."/>
            <person name="Lucas W.J."/>
            <person name="Wang X."/>
            <person name="Xie B."/>
            <person name="Ni P."/>
            <person name="Ren Y."/>
            <person name="Zhu H."/>
            <person name="Li J."/>
            <person name="Lin K."/>
            <person name="Jin W."/>
            <person name="Fei Z."/>
            <person name="Li G."/>
            <person name="Staub J."/>
            <person name="Kilian A."/>
            <person name="van der Vossen E.A."/>
            <person name="Wu Y."/>
            <person name="Guo J."/>
            <person name="He J."/>
            <person name="Jia Z."/>
            <person name="Ren Y."/>
            <person name="Tian G."/>
            <person name="Lu Y."/>
            <person name="Ruan J."/>
            <person name="Qian W."/>
            <person name="Wang M."/>
            <person name="Huang Q."/>
            <person name="Li B."/>
            <person name="Xuan Z."/>
            <person name="Cao J."/>
            <person name="Asan"/>
            <person name="Wu Z."/>
            <person name="Zhang J."/>
            <person name="Cai Q."/>
            <person name="Bai Y."/>
            <person name="Zhao B."/>
            <person name="Han Y."/>
            <person name="Li Y."/>
            <person name="Li X."/>
            <person name="Wang S."/>
            <person name="Shi Q."/>
            <person name="Liu S."/>
            <person name="Cho W.K."/>
            <person name="Kim J.Y."/>
            <person name="Xu Y."/>
            <person name="Heller-Uszynska K."/>
            <person name="Miao H."/>
            <person name="Cheng Z."/>
            <person name="Zhang S."/>
            <person name="Wu J."/>
            <person name="Yang Y."/>
            <person name="Kang H."/>
            <person name="Li M."/>
            <person name="Liang H."/>
            <person name="Ren X."/>
            <person name="Shi Z."/>
            <person name="Wen M."/>
            <person name="Jian M."/>
            <person name="Yang H."/>
            <person name="Zhang G."/>
            <person name="Yang Z."/>
            <person name="Chen R."/>
            <person name="Liu S."/>
            <person name="Li J."/>
            <person name="Ma L."/>
            <person name="Liu H."/>
            <person name="Zhou Y."/>
            <person name="Zhao J."/>
            <person name="Fang X."/>
            <person name="Li G."/>
            <person name="Fang L."/>
            <person name="Li Y."/>
            <person name="Liu D."/>
            <person name="Zheng H."/>
            <person name="Zhang Y."/>
            <person name="Qin N."/>
            <person name="Li Z."/>
            <person name="Yang G."/>
            <person name="Yang S."/>
            <person name="Bolund L."/>
            <person name="Kristiansen K."/>
            <person name="Zheng H."/>
            <person name="Li S."/>
            <person name="Zhang X."/>
            <person name="Yang H."/>
            <person name="Wang J."/>
            <person name="Sun R."/>
            <person name="Zhang B."/>
            <person name="Jiang S."/>
            <person name="Wang J."/>
            <person name="Du Y."/>
            <person name="Li S."/>
        </authorList>
    </citation>
    <scope>NUCLEOTIDE SEQUENCE [LARGE SCALE GENOMIC DNA]</scope>
    <source>
        <strain evidence="19">cv. 9930</strain>
    </source>
</reference>
<reference evidence="18 19" key="4">
    <citation type="journal article" date="2011" name="BMC Genomics">
        <title>RNA-Seq improves annotation of protein-coding genes in the cucumber genome.</title>
        <authorList>
            <person name="Li Z."/>
            <person name="Zhang Z."/>
            <person name="Yan P."/>
            <person name="Huang S."/>
            <person name="Fei Z."/>
            <person name="Lin K."/>
        </authorList>
    </citation>
    <scope>NUCLEOTIDE SEQUENCE [LARGE SCALE GENOMIC DNA]</scope>
    <source>
        <strain evidence="19">cv. 9930</strain>
    </source>
</reference>
<evidence type="ECO:0000313" key="18">
    <source>
        <dbReference type="EMBL" id="KGN51243.1"/>
    </source>
</evidence>
<feature type="binding site" evidence="16">
    <location>
        <position position="309"/>
    </location>
    <ligand>
        <name>Zn(2+)</name>
        <dbReference type="ChEBI" id="CHEBI:29105"/>
        <note>catalytic</note>
    </ligand>
</feature>
<dbReference type="InterPro" id="IPR015211">
    <property type="entry name" value="Peptidase_M1_C"/>
</dbReference>
<comment type="function">
    <text evidence="2">Aminopeptidase that preferentially cleaves di- and tripeptides. Also has low epoxide hydrolase activity (in vitro). Can hydrolyze the epoxide leukotriene LTA(4) but it forms preferentially 5,6-dihydroxy-7,9,11,14-eicosatetraenoic acid rather than the cytokine leukotriene B(4) as the product compared to the homologous mammalian enzyme (in vitro).</text>
</comment>
<evidence type="ECO:0000259" key="17">
    <source>
        <dbReference type="SMART" id="SM01263"/>
    </source>
</evidence>
<dbReference type="InterPro" id="IPR016024">
    <property type="entry name" value="ARM-type_fold"/>
</dbReference>
<comment type="similarity">
    <text evidence="4">Belongs to the peptidase M1 family.</text>
</comment>
<keyword evidence="6" id="KW-0963">Cytoplasm</keyword>
<evidence type="ECO:0000256" key="3">
    <source>
        <dbReference type="ARBA" id="ARBA00004496"/>
    </source>
</evidence>
<name>A0A0A0KNP8_CUCSA</name>
<evidence type="ECO:0000256" key="11">
    <source>
        <dbReference type="ARBA" id="ARBA00023049"/>
    </source>
</evidence>
<evidence type="ECO:0000256" key="4">
    <source>
        <dbReference type="ARBA" id="ARBA00010136"/>
    </source>
</evidence>
<accession>A0A0A0KNP8</accession>
<dbReference type="PANTHER" id="PTHR45726">
    <property type="entry name" value="LEUKOTRIENE A-4 HYDROLASE"/>
    <property type="match status" value="1"/>
</dbReference>
<dbReference type="SUPFAM" id="SSF63737">
    <property type="entry name" value="Leukotriene A4 hydrolase N-terminal domain"/>
    <property type="match status" value="1"/>
</dbReference>
<evidence type="ECO:0000256" key="1">
    <source>
        <dbReference type="ARBA" id="ARBA00001268"/>
    </source>
</evidence>
<organism evidence="18 19">
    <name type="scientific">Cucumis sativus</name>
    <name type="common">Cucumber</name>
    <dbReference type="NCBI Taxonomy" id="3659"/>
    <lineage>
        <taxon>Eukaryota</taxon>
        <taxon>Viridiplantae</taxon>
        <taxon>Streptophyta</taxon>
        <taxon>Embryophyta</taxon>
        <taxon>Tracheophyta</taxon>
        <taxon>Spermatophyta</taxon>
        <taxon>Magnoliopsida</taxon>
        <taxon>eudicotyledons</taxon>
        <taxon>Gunneridae</taxon>
        <taxon>Pentapetalae</taxon>
        <taxon>rosids</taxon>
        <taxon>fabids</taxon>
        <taxon>Cucurbitales</taxon>
        <taxon>Cucurbitaceae</taxon>
        <taxon>Benincaseae</taxon>
        <taxon>Cucumis</taxon>
    </lineage>
</organism>
<dbReference type="InterPro" id="IPR038502">
    <property type="entry name" value="M1_LTA-4_hydro/amino_C_sf"/>
</dbReference>
<feature type="binding site" evidence="16">
    <location>
        <position position="328"/>
    </location>
    <ligand>
        <name>Zn(2+)</name>
        <dbReference type="ChEBI" id="CHEBI:29105"/>
        <note>catalytic</note>
    </ligand>
</feature>
<evidence type="ECO:0000256" key="5">
    <source>
        <dbReference type="ARBA" id="ARBA00013006"/>
    </source>
</evidence>
<dbReference type="Pfam" id="PF09127">
    <property type="entry name" value="Leuk-A4-hydro_C"/>
    <property type="match status" value="1"/>
</dbReference>
<protein>
    <recommendedName>
        <fullName evidence="14">Leucine aminopeptidase</fullName>
        <ecNumber evidence="5">3.3.2.10</ecNumber>
    </recommendedName>
    <alternativeName>
        <fullName evidence="12">Epoxide hydrolase</fullName>
    </alternativeName>
    <alternativeName>
        <fullName evidence="13">Leukotriene A-4 hydrolase homolog</fullName>
    </alternativeName>
</protein>
<dbReference type="KEGG" id="csv:101222193"/>
<dbReference type="GO" id="GO:0008270">
    <property type="term" value="F:zinc ion binding"/>
    <property type="evidence" value="ECO:0007669"/>
    <property type="project" value="InterPro"/>
</dbReference>
<dbReference type="SMART" id="SM01263">
    <property type="entry name" value="Leuk-A4-hydro_C"/>
    <property type="match status" value="1"/>
</dbReference>
<sequence length="613" mass="69922">MAPVDPHSYTDSTHAQILHYSLSFFFDFPSTLIHASALITLSTSYYGSISLDTRSLIIHSVIDPMSHYPIPFSLSPSDPIKGSLLSITLGGQSALIVTYSTTVESSALQWLSPPQTFNKTHPFVYTQCHPIHARSILPSQDTPAFRIRYSARLNIPQELTAVMAARHVERRPPVAGEAKLLAGGFDLLWADEGRVVEEFTMVHPIAPYLFAFAVGEIAFREVGPRTRVYAESVPSVLDAAAREFAGTEDLIKQGEKLFRRYGWERFDLLVLPPSFPYAGMENPKMVFLTPTVIKGDSTGSHVVAHELAHSWTGNLITNKNNEHFWLNEGFTTYAERRIIEAVQGNDAAALNMGIGWKGWKEDVEKFKDNLEFTKLKTNQEGVDPDDVYSRIPYEKGFQFLWRIERQVGRPEFDKFLREYISIYSFKTIDTETFLDFLIREFPGIEEEIDLELWIEGTGIPPDAQEPVSYLYMKILSLANDFKLGKMPKEEETADWGGRGWELYLENLPRSIEVSQIQALDVRYRFSESKNYDIKVAFLELAISSKYRDCYAEVEKTLKEVGRMRYLRKLYGALTQGPGMEEEKILANRIYSEARESYHPIAQRVVEFMFSKNL</sequence>
<evidence type="ECO:0000256" key="8">
    <source>
        <dbReference type="ARBA" id="ARBA00022723"/>
    </source>
</evidence>
<evidence type="ECO:0000256" key="14">
    <source>
        <dbReference type="ARBA" id="ARBA00071930"/>
    </source>
</evidence>
<dbReference type="PANTHER" id="PTHR45726:SF3">
    <property type="entry name" value="LEUKOTRIENE A-4 HYDROLASE"/>
    <property type="match status" value="1"/>
</dbReference>
<evidence type="ECO:0000256" key="10">
    <source>
        <dbReference type="ARBA" id="ARBA00022833"/>
    </source>
</evidence>
<dbReference type="Proteomes" id="UP000029981">
    <property type="component" value="Chromosome 5"/>
</dbReference>
<dbReference type="Gene3D" id="2.60.40.1730">
    <property type="entry name" value="tricorn interacting facor f3 domain"/>
    <property type="match status" value="1"/>
</dbReference>
<dbReference type="FunFam" id="1.10.390.10:FF:000003">
    <property type="entry name" value="Leukotriene A(4) hydrolase"/>
    <property type="match status" value="1"/>
</dbReference>
<comment type="catalytic activity">
    <reaction evidence="1">
        <text>an epoxide + H2O = an ethanediol</text>
        <dbReference type="Rhea" id="RHEA:19037"/>
        <dbReference type="ChEBI" id="CHEBI:15377"/>
        <dbReference type="ChEBI" id="CHEBI:32955"/>
        <dbReference type="ChEBI" id="CHEBI:140594"/>
        <dbReference type="EC" id="3.3.2.10"/>
    </reaction>
</comment>
<feature type="domain" description="Peptidase M1 leukotriene A4 hydrolase/aminopeptidase C-terminal" evidence="17">
    <location>
        <begin position="476"/>
        <end position="609"/>
    </location>
</feature>
<evidence type="ECO:0000256" key="12">
    <source>
        <dbReference type="ARBA" id="ARBA00030177"/>
    </source>
</evidence>
<dbReference type="InterPro" id="IPR049980">
    <property type="entry name" value="LTA4H_cat"/>
</dbReference>
<dbReference type="GO" id="GO:0005829">
    <property type="term" value="C:cytosol"/>
    <property type="evidence" value="ECO:0000318"/>
    <property type="project" value="GO_Central"/>
</dbReference>
<feature type="active site" description="Proton donor" evidence="15">
    <location>
        <position position="393"/>
    </location>
</feature>
<dbReference type="Gramene" id="KGN51243">
    <property type="protein sequence ID" value="KGN51243"/>
    <property type="gene ID" value="Csa_5G503560"/>
</dbReference>
<evidence type="ECO:0000256" key="13">
    <source>
        <dbReference type="ARBA" id="ARBA00031416"/>
    </source>
</evidence>
<keyword evidence="10 16" id="KW-0862">Zinc</keyword>
<reference evidence="18 19" key="2">
    <citation type="journal article" date="2009" name="PLoS ONE">
        <title>An integrated genetic and cytogenetic map of the cucumber genome.</title>
        <authorList>
            <person name="Ren Y."/>
            <person name="Zhang Z."/>
            <person name="Liu J."/>
            <person name="Staub J.E."/>
            <person name="Han Y."/>
            <person name="Cheng Z."/>
            <person name="Li X."/>
            <person name="Lu J."/>
            <person name="Miao H."/>
            <person name="Kang H."/>
            <person name="Xie B."/>
            <person name="Gu X."/>
            <person name="Wang X."/>
            <person name="Du Y."/>
            <person name="Jin W."/>
            <person name="Huang S."/>
        </authorList>
    </citation>
    <scope>NUCLEOTIDE SEQUENCE [LARGE SCALE GENOMIC DNA]</scope>
    <source>
        <strain evidence="19">cv. 9930</strain>
    </source>
</reference>
<dbReference type="Gene3D" id="1.25.40.320">
    <property type="entry name" value="Peptidase M1, leukotriene A4 hydrolase/aminopeptidase C-terminal domain"/>
    <property type="match status" value="1"/>
</dbReference>
<dbReference type="GO" id="GO:0006508">
    <property type="term" value="P:proteolysis"/>
    <property type="evidence" value="ECO:0007669"/>
    <property type="project" value="UniProtKB-KW"/>
</dbReference>
<dbReference type="SUPFAM" id="SSF48371">
    <property type="entry name" value="ARM repeat"/>
    <property type="match status" value="1"/>
</dbReference>
<dbReference type="InterPro" id="IPR001930">
    <property type="entry name" value="Peptidase_M1"/>
</dbReference>
<evidence type="ECO:0000256" key="15">
    <source>
        <dbReference type="PIRSR" id="PIRSR634015-1"/>
    </source>
</evidence>
<dbReference type="AlphaFoldDB" id="A0A0A0KNP8"/>
<dbReference type="EC" id="3.3.2.10" evidence="5"/>
<dbReference type="MEROPS" id="M01.A26"/>
<evidence type="ECO:0000313" key="19">
    <source>
        <dbReference type="Proteomes" id="UP000029981"/>
    </source>
</evidence>
<dbReference type="FunFam" id="3.30.2010.30:FF:000001">
    <property type="entry name" value="Leukotriene A(4) hydrolase"/>
    <property type="match status" value="1"/>
</dbReference>